<feature type="compositionally biased region" description="Polar residues" evidence="11">
    <location>
        <begin position="1442"/>
        <end position="1455"/>
    </location>
</feature>
<protein>
    <recommendedName>
        <fullName evidence="2">non-specific serine/threonine protein kinase</fullName>
        <ecNumber evidence="2">2.7.11.1</ecNumber>
    </recommendedName>
</protein>
<feature type="region of interest" description="Disordered" evidence="11">
    <location>
        <begin position="968"/>
        <end position="1002"/>
    </location>
</feature>
<keyword evidence="10" id="KW-0175">Coiled coil</keyword>
<evidence type="ECO:0000256" key="6">
    <source>
        <dbReference type="ARBA" id="ARBA00022777"/>
    </source>
</evidence>
<evidence type="ECO:0000313" key="14">
    <source>
        <dbReference type="Proteomes" id="UP000095284"/>
    </source>
</evidence>
<dbReference type="InterPro" id="IPR000719">
    <property type="entry name" value="Prot_kinase_dom"/>
</dbReference>
<dbReference type="Pfam" id="PF24889">
    <property type="entry name" value="CCTL2_WNK"/>
    <property type="match status" value="1"/>
</dbReference>
<dbReference type="InterPro" id="IPR008271">
    <property type="entry name" value="Ser/Thr_kinase_AS"/>
</dbReference>
<name>A0A1I7RHG5_BURXY</name>
<feature type="region of interest" description="Disordered" evidence="11">
    <location>
        <begin position="181"/>
        <end position="222"/>
    </location>
</feature>
<evidence type="ECO:0000256" key="1">
    <source>
        <dbReference type="ARBA" id="ARBA00001946"/>
    </source>
</evidence>
<gene>
    <name evidence="13" type="ORF">BXYJ_LOCUS9000</name>
</gene>
<dbReference type="FunFam" id="1.10.510.10:FF:000006">
    <property type="entry name" value="Serine/threonine-protein kinase WNK1 isoform 2"/>
    <property type="match status" value="1"/>
</dbReference>
<evidence type="ECO:0000256" key="8">
    <source>
        <dbReference type="ARBA" id="ARBA00047899"/>
    </source>
</evidence>
<dbReference type="SMART" id="SM00220">
    <property type="entry name" value="S_TKc"/>
    <property type="match status" value="1"/>
</dbReference>
<dbReference type="GO" id="GO:0005524">
    <property type="term" value="F:ATP binding"/>
    <property type="evidence" value="ECO:0007669"/>
    <property type="project" value="UniProtKB-KW"/>
</dbReference>
<evidence type="ECO:0000256" key="2">
    <source>
        <dbReference type="ARBA" id="ARBA00012513"/>
    </source>
</evidence>
<feature type="compositionally biased region" description="Basic and acidic residues" evidence="11">
    <location>
        <begin position="181"/>
        <end position="201"/>
    </location>
</feature>
<feature type="region of interest" description="Disordered" evidence="11">
    <location>
        <begin position="1359"/>
        <end position="1379"/>
    </location>
</feature>
<dbReference type="eggNOG" id="KOG0584">
    <property type="taxonomic scope" value="Eukaryota"/>
</dbReference>
<feature type="compositionally biased region" description="Basic and acidic residues" evidence="11">
    <location>
        <begin position="580"/>
        <end position="619"/>
    </location>
</feature>
<feature type="compositionally biased region" description="Polar residues" evidence="11">
    <location>
        <begin position="982"/>
        <end position="992"/>
    </location>
</feature>
<feature type="coiled-coil region" evidence="10">
    <location>
        <begin position="1320"/>
        <end position="1347"/>
    </location>
</feature>
<dbReference type="WBParaSite" id="BXY_0014200.1">
    <property type="protein sequence ID" value="BXY_0014200.1"/>
    <property type="gene ID" value="BXY_0014200"/>
</dbReference>
<reference evidence="16" key="1">
    <citation type="submission" date="2016-11" db="UniProtKB">
        <authorList>
            <consortium name="WormBaseParasite"/>
        </authorList>
    </citation>
    <scope>IDENTIFICATION</scope>
</reference>
<feature type="region of interest" description="Disordered" evidence="11">
    <location>
        <begin position="1"/>
        <end position="29"/>
    </location>
</feature>
<evidence type="ECO:0000256" key="3">
    <source>
        <dbReference type="ARBA" id="ARBA00022527"/>
    </source>
</evidence>
<dbReference type="Proteomes" id="UP000582659">
    <property type="component" value="Unassembled WGS sequence"/>
</dbReference>
<dbReference type="PROSITE" id="PS00108">
    <property type="entry name" value="PROTEIN_KINASE_ST"/>
    <property type="match status" value="1"/>
</dbReference>
<feature type="region of interest" description="Disordered" evidence="11">
    <location>
        <begin position="1432"/>
        <end position="1530"/>
    </location>
</feature>
<feature type="region of interest" description="Disordered" evidence="11">
    <location>
        <begin position="909"/>
        <end position="947"/>
    </location>
</feature>
<dbReference type="EMBL" id="CAJFDI010000004">
    <property type="protein sequence ID" value="CAD5226348.1"/>
    <property type="molecule type" value="Genomic_DNA"/>
</dbReference>
<comment type="catalytic activity">
    <reaction evidence="9">
        <text>L-seryl-[protein] + ATP = O-phospho-L-seryl-[protein] + ADP + H(+)</text>
        <dbReference type="Rhea" id="RHEA:17989"/>
        <dbReference type="Rhea" id="RHEA-COMP:9863"/>
        <dbReference type="Rhea" id="RHEA-COMP:11604"/>
        <dbReference type="ChEBI" id="CHEBI:15378"/>
        <dbReference type="ChEBI" id="CHEBI:29999"/>
        <dbReference type="ChEBI" id="CHEBI:30616"/>
        <dbReference type="ChEBI" id="CHEBI:83421"/>
        <dbReference type="ChEBI" id="CHEBI:456216"/>
        <dbReference type="EC" id="2.7.11.1"/>
    </reaction>
</comment>
<dbReference type="FunFam" id="3.30.200.20:FF:000010">
    <property type="entry name" value="Serine/threonine-protein kinase WNK1 isoform 2"/>
    <property type="match status" value="1"/>
</dbReference>
<dbReference type="Proteomes" id="UP000095284">
    <property type="component" value="Unplaced"/>
</dbReference>
<dbReference type="OrthoDB" id="4062651at2759"/>
<evidence type="ECO:0000259" key="12">
    <source>
        <dbReference type="PROSITE" id="PS50011"/>
    </source>
</evidence>
<dbReference type="SUPFAM" id="SSF56112">
    <property type="entry name" value="Protein kinase-like (PK-like)"/>
    <property type="match status" value="1"/>
</dbReference>
<dbReference type="Gene3D" id="1.10.510.10">
    <property type="entry name" value="Transferase(Phosphotransferase) domain 1"/>
    <property type="match status" value="1"/>
</dbReference>
<feature type="compositionally biased region" description="Basic and acidic residues" evidence="11">
    <location>
        <begin position="1473"/>
        <end position="1502"/>
    </location>
</feature>
<comment type="catalytic activity">
    <reaction evidence="8">
        <text>L-threonyl-[protein] + ATP = O-phospho-L-threonyl-[protein] + ADP + H(+)</text>
        <dbReference type="Rhea" id="RHEA:46608"/>
        <dbReference type="Rhea" id="RHEA-COMP:11060"/>
        <dbReference type="Rhea" id="RHEA-COMP:11605"/>
        <dbReference type="ChEBI" id="CHEBI:15378"/>
        <dbReference type="ChEBI" id="CHEBI:30013"/>
        <dbReference type="ChEBI" id="CHEBI:30616"/>
        <dbReference type="ChEBI" id="CHEBI:61977"/>
        <dbReference type="ChEBI" id="CHEBI:456216"/>
        <dbReference type="EC" id="2.7.11.1"/>
    </reaction>
</comment>
<feature type="compositionally biased region" description="Polar residues" evidence="11">
    <location>
        <begin position="911"/>
        <end position="923"/>
    </location>
</feature>
<evidence type="ECO:0000256" key="9">
    <source>
        <dbReference type="ARBA" id="ARBA00048679"/>
    </source>
</evidence>
<feature type="region of interest" description="Disordered" evidence="11">
    <location>
        <begin position="69"/>
        <end position="96"/>
    </location>
</feature>
<feature type="region of interest" description="Disordered" evidence="11">
    <location>
        <begin position="580"/>
        <end position="661"/>
    </location>
</feature>
<keyword evidence="4" id="KW-0808">Transferase</keyword>
<evidence type="ECO:0000256" key="4">
    <source>
        <dbReference type="ARBA" id="ARBA00022679"/>
    </source>
</evidence>
<feature type="compositionally biased region" description="Low complexity" evidence="11">
    <location>
        <begin position="1361"/>
        <end position="1379"/>
    </location>
</feature>
<dbReference type="EMBL" id="CAJFCV020000004">
    <property type="protein sequence ID" value="CAG9115772.1"/>
    <property type="molecule type" value="Genomic_DNA"/>
</dbReference>
<feature type="compositionally biased region" description="Basic residues" evidence="11">
    <location>
        <begin position="1516"/>
        <end position="1530"/>
    </location>
</feature>
<feature type="compositionally biased region" description="Basic and acidic residues" evidence="11">
    <location>
        <begin position="212"/>
        <end position="222"/>
    </location>
</feature>
<dbReference type="Gene3D" id="3.10.20.90">
    <property type="entry name" value="Phosphatidylinositol 3-kinase Catalytic Subunit, Chain A, domain 1"/>
    <property type="match status" value="2"/>
</dbReference>
<reference evidence="13" key="2">
    <citation type="submission" date="2020-09" db="EMBL/GenBank/DDBJ databases">
        <authorList>
            <person name="Kikuchi T."/>
        </authorList>
    </citation>
    <scope>NUCLEOTIDE SEQUENCE</scope>
    <source>
        <strain evidence="13">Ka4C1</strain>
    </source>
</reference>
<dbReference type="InterPro" id="IPR024678">
    <property type="entry name" value="Kinase_OSR1/WNK_CCT"/>
</dbReference>
<dbReference type="Proteomes" id="UP000659654">
    <property type="component" value="Unassembled WGS sequence"/>
</dbReference>
<dbReference type="PANTHER" id="PTHR13902">
    <property type="entry name" value="SERINE/THREONINE-PROTEIN KINASE WNK WITH NO LYSINE -RELATED"/>
    <property type="match status" value="1"/>
</dbReference>
<feature type="compositionally biased region" description="Acidic residues" evidence="11">
    <location>
        <begin position="202"/>
        <end position="211"/>
    </location>
</feature>
<evidence type="ECO:0000256" key="5">
    <source>
        <dbReference type="ARBA" id="ARBA00022741"/>
    </source>
</evidence>
<dbReference type="Pfam" id="PF00069">
    <property type="entry name" value="Pkinase"/>
    <property type="match status" value="1"/>
</dbReference>
<dbReference type="Pfam" id="PF12202">
    <property type="entry name" value="OSR1_C"/>
    <property type="match status" value="1"/>
</dbReference>
<organism evidence="14 16">
    <name type="scientific">Bursaphelenchus xylophilus</name>
    <name type="common">Pinewood nematode worm</name>
    <name type="synonym">Aphelenchoides xylophilus</name>
    <dbReference type="NCBI Taxonomy" id="6326"/>
    <lineage>
        <taxon>Eukaryota</taxon>
        <taxon>Metazoa</taxon>
        <taxon>Ecdysozoa</taxon>
        <taxon>Nematoda</taxon>
        <taxon>Chromadorea</taxon>
        <taxon>Rhabditida</taxon>
        <taxon>Tylenchina</taxon>
        <taxon>Tylenchomorpha</taxon>
        <taxon>Aphelenchoidea</taxon>
        <taxon>Aphelenchoididae</taxon>
        <taxon>Bursaphelenchus</taxon>
    </lineage>
</organism>
<feature type="compositionally biased region" description="Polar residues" evidence="11">
    <location>
        <begin position="651"/>
        <end position="661"/>
    </location>
</feature>
<accession>A0A1I7RHG5</accession>
<dbReference type="InterPro" id="IPR050588">
    <property type="entry name" value="WNK_Ser-Thr_kinase"/>
</dbReference>
<dbReference type="GO" id="GO:0004674">
    <property type="term" value="F:protein serine/threonine kinase activity"/>
    <property type="evidence" value="ECO:0007669"/>
    <property type="project" value="UniProtKB-KW"/>
</dbReference>
<evidence type="ECO:0000256" key="7">
    <source>
        <dbReference type="ARBA" id="ARBA00022840"/>
    </source>
</evidence>
<proteinExistence type="predicted"/>
<dbReference type="Gene3D" id="3.30.200.20">
    <property type="entry name" value="Phosphorylase Kinase, domain 1"/>
    <property type="match status" value="1"/>
</dbReference>
<dbReference type="SMR" id="A0A1I7RHG5"/>
<evidence type="ECO:0000256" key="11">
    <source>
        <dbReference type="SAM" id="MobiDB-lite"/>
    </source>
</evidence>
<dbReference type="EC" id="2.7.11.1" evidence="2"/>
<comment type="cofactor">
    <cofactor evidence="1">
        <name>Mg(2+)</name>
        <dbReference type="ChEBI" id="CHEBI:18420"/>
    </cofactor>
</comment>
<keyword evidence="6" id="KW-0418">Kinase</keyword>
<evidence type="ECO:0000313" key="16">
    <source>
        <dbReference type="WBParaSite" id="BXY_0014200.1"/>
    </source>
</evidence>
<dbReference type="InterPro" id="IPR011009">
    <property type="entry name" value="Kinase-like_dom_sf"/>
</dbReference>
<evidence type="ECO:0000256" key="10">
    <source>
        <dbReference type="SAM" id="Coils"/>
    </source>
</evidence>
<evidence type="ECO:0000313" key="15">
    <source>
        <dbReference type="Proteomes" id="UP000659654"/>
    </source>
</evidence>
<keyword evidence="15" id="KW-1185">Reference proteome</keyword>
<evidence type="ECO:0000313" key="13">
    <source>
        <dbReference type="EMBL" id="CAD5226348.1"/>
    </source>
</evidence>
<feature type="domain" description="Protein kinase" evidence="12">
    <location>
        <begin position="225"/>
        <end position="487"/>
    </location>
</feature>
<keyword evidence="7" id="KW-0067">ATP-binding</keyword>
<keyword evidence="3" id="KW-0723">Serine/threonine-protein kinase</keyword>
<dbReference type="PROSITE" id="PS50011">
    <property type="entry name" value="PROTEIN_KINASE_DOM"/>
    <property type="match status" value="1"/>
</dbReference>
<sequence>MVNLKEGESPSASTSQKPSGIHPKNTYKKRLMRKVNETQNSDLMPSSSLWLEEKSRLEAVQRDWRLSRPPRARVQTASGRACIGENHDKTPTELLNQKSIFDRNRIPTVGGPVDVSELAELNRIVQVAVKENEPSPNVLDEIVSPLIISEHKDEKVQTLEATQTQHSSPKVSDVVDKIAEVEKEDIKEDEKPEEKGKKSKADEDDDFDAEAEEKPIDKSPDNRFLKFDEELGRGSFKTVFRGLDTETGVAVAWCELQDSKLNKAERQRFREEAEMLKGLQHPNIVRFYDYWERSEATGKRKYIVLVTELMTSGTLKMYLKRFKRINIKVLKSWCRQILKGLHFLHTRNPPVIHRDLKCDNIFITGTTGSVKIGDLGLATLKNKSHAKSVIGTPEFMAPEMYDEQYDESVDVYAFGMCLLEMVTGEYPYSECQFPAQIYRKVISGVKPACFERVPKQYPEIRDIIDRCIRLRREERCTVKQLLNDDFFTPEEQFGIRIDIKNRENDLNETNNEIQMQLRVFDEKKRTQYKFKENEGLQFAFDIETDKAEEVVAQMIEQQHIPDVDTKMIIKMIKDKVDNFKRDREQRRNDQKRQREEEERKKEEQAVKEELQARKKEREALAAAQAQQNETPHHEPHDNNIQVPHADDSQDGGLSSNQTTFNGLSGIKRAKKRIVLEVLNVQYNSEAANQPLVSCKMDTAHKTVTFRFAPDSDQPDVIAAKLVDQDCLSEANMTAVIEQLEKVIEVVKENPEKSIGLRLTSVVEQLKDDGKKFSMEVHRPSTPKLGSEGAVQKAGRFSVAPSNVGNVFALETTQPEKSDSNHNTEEIHIPHLPSDSSMSVPTSTSEHKVSRFRVQAVPPPLQVQNSVDQPLHPLSTTMSAQSTIHNNLNPSIPSADPSLAHLESELRKVSGVSATAHSENSAPPASSEVVTEPPIKSESIPATPGLQEDQQHNLSTLPERLQEIADHQTHQLEDETPRATLPVTRNGSRSTSVAPPDEVDAAEPKPMQVDTLNGLASALQKVIKPEGRDSASVPPGYDIHATHSGVRQSPPPNHISMDSVHQQFDQEISKPPPNLEPCVNEEPNPLVMSNNSLSPATTTTCSSSAESSTNKSEVILDKRPSILPGNPGELMPEVMSLPRTPSEVTPLASFSDSAHSVLGPSQSVPVQSQTITVISSVPHLEKKMSTASAAPQLQTQPLADLKDLENALNCTLGIRSLSVAPVMQPMIQREDEHDLEPDWKPSSPVKKVPHPLNLHNLPSTINEIAFTVGSPKRASESILEGGEDQYCCLAKEAYCSFECAMYNAIQQLEDEIDNEYDETVQRLLQNHKRELEMVLERQRRELLVLRHQRHRHRAHTAGPYLNNVHHTAPNTTTAPSTTDVPRTQIGNVASNSAFDLSQSVVVQGVEKPTITRSATTRVPSSSSFQNCVLKKPPKMIVTPPSSPQRHSVQVESTVTVTPMVRPPSSSFSGQVKGESQRRPSGEWEDKPPPKNDSRRSSKEKDHQSVSSKIKSFFIRGPHQKSARHPKSVHKV</sequence>
<keyword evidence="5" id="KW-0547">Nucleotide-binding</keyword>
<dbReference type="InterPro" id="IPR056865">
    <property type="entry name" value="CCTL2_WNK"/>
</dbReference>
<dbReference type="CDD" id="cd13983">
    <property type="entry name" value="STKc_WNK"/>
    <property type="match status" value="1"/>
</dbReference>